<evidence type="ECO:0000256" key="3">
    <source>
        <dbReference type="SAM" id="Phobius"/>
    </source>
</evidence>
<organism evidence="5">
    <name type="scientific">Arabidopsis thaliana</name>
    <name type="common">Mouse-ear cress</name>
    <dbReference type="NCBI Taxonomy" id="3702"/>
    <lineage>
        <taxon>Eukaryota</taxon>
        <taxon>Viridiplantae</taxon>
        <taxon>Streptophyta</taxon>
        <taxon>Embryophyta</taxon>
        <taxon>Tracheophyta</taxon>
        <taxon>Spermatophyta</taxon>
        <taxon>Magnoliopsida</taxon>
        <taxon>eudicotyledons</taxon>
        <taxon>Gunneridae</taxon>
        <taxon>Pentapetalae</taxon>
        <taxon>rosids</taxon>
        <taxon>malvids</taxon>
        <taxon>Brassicales</taxon>
        <taxon>Brassicaceae</taxon>
        <taxon>Camelineae</taxon>
        <taxon>Arabidopsis</taxon>
    </lineage>
</organism>
<protein>
    <submittedName>
        <fullName evidence="5">Dbj|BAA85417.1</fullName>
    </submittedName>
</protein>
<dbReference type="ExpressionAtlas" id="Q9FIA2">
    <property type="expression patterns" value="baseline and differential"/>
</dbReference>
<feature type="domain" description="Bromo" evidence="4">
    <location>
        <begin position="59"/>
        <end position="129"/>
    </location>
</feature>
<accession>Q9FIA2</accession>
<dbReference type="PROSITE" id="PS50014">
    <property type="entry name" value="BROMODOMAIN_2"/>
    <property type="match status" value="1"/>
</dbReference>
<keyword evidence="1 2" id="KW-0103">Bromodomain</keyword>
<dbReference type="PANTHER" id="PTHR22881:SF42">
    <property type="entry name" value="DNA-BINDING BROMODOMAIN-CONTAINING PROTEIN"/>
    <property type="match status" value="1"/>
</dbReference>
<evidence type="ECO:0000256" key="1">
    <source>
        <dbReference type="ARBA" id="ARBA00023117"/>
    </source>
</evidence>
<keyword evidence="3" id="KW-0472">Membrane</keyword>
<dbReference type="SMART" id="SM00297">
    <property type="entry name" value="BROMO"/>
    <property type="match status" value="1"/>
</dbReference>
<proteinExistence type="predicted"/>
<reference key="2">
    <citation type="journal article" date="2000" name="Nature">
        <title>Sequence and analysis of chromosome 5 of the plant Arabidopsis thaliana.</title>
        <authorList>
            <consortium name="Kazusa DNA Research Institute"/>
            <consortium name="Cold Spring Harbor and Washington University in St Louis Sequencing Consortium"/>
            <consortium name="European Union Arabidopsis Genome Sequencing Consortium"/>
            <person name="Tabata S."/>
            <person name="Kaneko T."/>
            <person name="Nakamura Y."/>
            <person name="Kotani H."/>
            <person name="Kato T."/>
            <person name="Asamizu E."/>
            <person name="Miyajima N."/>
            <person name="Sasamoto S."/>
            <person name="Kimura T."/>
            <person name="Hosouchi T."/>
            <person name="Kawashima K."/>
            <person name="Kohara M."/>
            <person name="Matsumoto M."/>
            <person name="Matsuno A."/>
            <person name="Muraki A."/>
            <person name="Nakayama S."/>
            <person name="Nakazaki N."/>
            <person name="Naruo K."/>
            <person name="Okumura S."/>
            <person name="Shinpo S."/>
            <person name="Takeuchi C."/>
            <person name="Wada T."/>
            <person name="Watanabe A."/>
            <person name="Yamada M."/>
            <person name="Yasuda M."/>
            <person name="Sato S."/>
            <person name="de la Bastide M."/>
            <person name="Huang E."/>
            <person name="Spiegel L."/>
            <person name="Gnoj L."/>
            <person name="O'Shaughnessy A."/>
            <person name="Preston R."/>
            <person name="Habermann K."/>
            <person name="Murray J."/>
            <person name="Johnson D."/>
            <person name="Rohlfing T."/>
            <person name="Nelson J."/>
            <person name="Stoneking T."/>
            <person name="Pepin K."/>
            <person name="Spieth J."/>
            <person name="Sekhon M."/>
            <person name="Armstrong J."/>
            <person name="Becker M."/>
            <person name="Belter E."/>
            <person name="Cordum H."/>
            <person name="Cordes M."/>
            <person name="Courtney L."/>
            <person name="Courtney W."/>
            <person name="Dante M."/>
            <person name="Du H."/>
            <person name="Edwards J."/>
            <person name="Fryman J."/>
            <person name="Haakensen B."/>
            <person name="Lamar E."/>
            <person name="Latreille P."/>
            <person name="Leonard S."/>
            <person name="Meyer R."/>
            <person name="Mulvaney E."/>
            <person name="Ozersky P."/>
            <person name="Riley A."/>
            <person name="Strowmatt C."/>
            <person name="Wagner-McPherson C."/>
            <person name="Wollam A."/>
            <person name="Yoakum M."/>
            <person name="Bell M."/>
            <person name="Dedhia N."/>
            <person name="Parnell L."/>
            <person name="Shah R."/>
            <person name="Rodriguez M."/>
            <person name="See L.H."/>
            <person name="Vil D."/>
            <person name="Baker J."/>
            <person name="Kirchoff K."/>
            <person name="Toth K."/>
            <person name="King L."/>
            <person name="Bahret A."/>
            <person name="Miller B."/>
            <person name="Marra M."/>
            <person name="Martienssen R."/>
            <person name="McCombie W.R."/>
            <person name="Wilson R.K."/>
            <person name="Murphy G."/>
            <person name="Bancroft I."/>
            <person name="Volckaert G."/>
            <person name="Wambutt R."/>
            <person name="Dusterhoft A."/>
            <person name="Stiekema W."/>
            <person name="Pohl T."/>
            <person name="Entian K.D."/>
            <person name="Terryn N."/>
            <person name="Hartley N."/>
            <person name="Bent E."/>
            <person name="Johnson S."/>
            <person name="Langham S.A."/>
            <person name="McCullagh B."/>
            <person name="Robben J."/>
            <person name="Grymonprez B."/>
            <person name="Zimmermann W."/>
            <person name="Ramsperger U."/>
            <person name="Wedler H."/>
            <person name="Balke K."/>
            <person name="Wedler E."/>
            <person name="Peters S."/>
            <person name="van Staveren M."/>
            <person name="Dirkse W."/>
            <person name="Mooijman P."/>
            <person name="Lankhorst R.K."/>
            <person name="Weitzenegger T."/>
            <person name="Bothe G."/>
            <person name="Rose M."/>
            <person name="Hauf J."/>
            <person name="Berneiser S."/>
            <person name="Hempel S."/>
            <person name="Feldpausch M."/>
            <person name="Lamberth S."/>
            <person name="Villarroel R."/>
            <person name="Gielen J."/>
            <person name="Ardiles W."/>
            <person name="Bents O."/>
            <person name="Lemcke K."/>
            <person name="Kolesov G."/>
            <person name="Mayer K."/>
            <person name="Rudd S."/>
            <person name="Schoof H."/>
            <person name="Schueller C."/>
            <person name="Zaccaria P."/>
            <person name="Mewes H.W."/>
            <person name="Bevan M."/>
            <person name="Fransz P."/>
        </authorList>
    </citation>
    <scope>NUCLEOTIDE SEQUENCE [LARGE SCALE GENOMIC DNA]</scope>
    <source>
        <strain>cv. Columbia</strain>
    </source>
</reference>
<dbReference type="Gene3D" id="1.20.920.10">
    <property type="entry name" value="Bromodomain-like"/>
    <property type="match status" value="1"/>
</dbReference>
<dbReference type="EMBL" id="AB017059">
    <property type="protein sequence ID" value="BAB10578.1"/>
    <property type="molecule type" value="Genomic_DNA"/>
</dbReference>
<keyword evidence="3" id="KW-0812">Transmembrane</keyword>
<dbReference type="InterPro" id="IPR051831">
    <property type="entry name" value="Bromodomain_contain_prot"/>
</dbReference>
<evidence type="ECO:0000313" key="5">
    <source>
        <dbReference type="EMBL" id="BAB10578.1"/>
    </source>
</evidence>
<dbReference type="Pfam" id="PF00439">
    <property type="entry name" value="Bromodomain"/>
    <property type="match status" value="1"/>
</dbReference>
<dbReference type="PRINTS" id="PR00503">
    <property type="entry name" value="BROMODOMAIN"/>
</dbReference>
<dbReference type="InterPro" id="IPR001487">
    <property type="entry name" value="Bromodomain"/>
</dbReference>
<keyword evidence="3" id="KW-1133">Transmembrane helix</keyword>
<dbReference type="InterPro" id="IPR018359">
    <property type="entry name" value="Bromodomain_CS"/>
</dbReference>
<dbReference type="PANTHER" id="PTHR22881">
    <property type="entry name" value="BROMODOMAIN CONTAINING PROTEIN"/>
    <property type="match status" value="1"/>
</dbReference>
<sequence length="145" mass="16649">MLHFLCYFVFRALIIMTNLISQSALVVVLVVLGNQCDHSSETTPILDKKSLELILDKLQKKDIYGVYAEPVDPEELPDYHDMIEHPMDFSTVRKKLANGSYSTLEELESDVLLICSNAMQYNSSDTVYYKQVNHVFIFSPIFFLC</sequence>
<dbReference type="AlphaFoldDB" id="Q9FIA2"/>
<dbReference type="SUPFAM" id="SSF47370">
    <property type="entry name" value="Bromodomain"/>
    <property type="match status" value="1"/>
</dbReference>
<name>Q9FIA2_ARATH</name>
<dbReference type="InterPro" id="IPR036427">
    <property type="entry name" value="Bromodomain-like_sf"/>
</dbReference>
<reference evidence="5" key="1">
    <citation type="journal article" date="1999" name="DNA Res.">
        <title>Structural analysis of Arabidopsis thaliana chromosome 5. IX. Sequence features of the regions of 1,011,550 bp covered by seventeen P1 and TAC clones.</title>
        <authorList>
            <person name="Kaneko T."/>
            <person name="Katoh T."/>
            <person name="Sato S."/>
            <person name="Nakamura Y."/>
            <person name="Asamizu E."/>
            <person name="Kotani H."/>
            <person name="Miyajima N."/>
            <person name="Tabata S."/>
        </authorList>
    </citation>
    <scope>NUCLEOTIDE SEQUENCE [LARGE SCALE GENOMIC DNA]</scope>
</reference>
<dbReference type="PROSITE" id="PS00633">
    <property type="entry name" value="BROMODOMAIN_1"/>
    <property type="match status" value="1"/>
</dbReference>
<evidence type="ECO:0000259" key="4">
    <source>
        <dbReference type="PROSITE" id="PS50014"/>
    </source>
</evidence>
<feature type="transmembrane region" description="Helical" evidence="3">
    <location>
        <begin position="12"/>
        <end position="32"/>
    </location>
</feature>
<evidence type="ECO:0000256" key="2">
    <source>
        <dbReference type="PROSITE-ProRule" id="PRU00035"/>
    </source>
</evidence>